<proteinExistence type="predicted"/>
<dbReference type="Pfam" id="PF18870">
    <property type="entry name" value="HEPN_RES_NTD1"/>
    <property type="match status" value="1"/>
</dbReference>
<evidence type="ECO:0000313" key="2">
    <source>
        <dbReference type="EMBL" id="NML56764.1"/>
    </source>
</evidence>
<sequence length="396" mass="46055">MSGVMEEAERFWALGLNSIPDKQVCNRHINEYAIRNFIRRNAEDGTCDYCGKETKVVELEELVIFLMETVCSFYTDPADFMSYNGREGGYLGTLYDSNEILQEHFQLDITEQELFNDVFSSIDLSREWGNEFDYRDSPADTLKFSWDYFKDVVQHRSRYYFGMAKDLNSIDYKLMPEEILKEIGKNIKKYHLIKTMPVNTPLFRCRQHKGNDISVKYAGGMTSPPQAFATQPNRMSPAGISMFYGAFEEETAIIETVQFEKRESRFYTTAIFNTKRALNIIDLSALPKVPSPFDVTRRNHYYALIFLTNFVKDLAKPLLDKNMVHIDYIPTQIITEYFRFPFSDRLPKAQRIDGIIYPSSRNGKKACVLFFDNEESLEALSFDPSSIKKVKNIMKF</sequence>
<dbReference type="InterPro" id="IPR014914">
    <property type="entry name" value="RES_dom"/>
</dbReference>
<organism evidence="2 3">
    <name type="scientific">Chryseobacterium cheonjiense</name>
    <dbReference type="NCBI Taxonomy" id="2728845"/>
    <lineage>
        <taxon>Bacteria</taxon>
        <taxon>Pseudomonadati</taxon>
        <taxon>Bacteroidota</taxon>
        <taxon>Flavobacteriia</taxon>
        <taxon>Flavobacteriales</taxon>
        <taxon>Weeksellaceae</taxon>
        <taxon>Chryseobacterium group</taxon>
        <taxon>Chryseobacterium</taxon>
    </lineage>
</organism>
<dbReference type="InterPro" id="IPR041206">
    <property type="entry name" value="HEPN/RES_NTD1"/>
</dbReference>
<dbReference type="Pfam" id="PF08808">
    <property type="entry name" value="RES"/>
    <property type="match status" value="1"/>
</dbReference>
<evidence type="ECO:0000259" key="1">
    <source>
        <dbReference type="SMART" id="SM00953"/>
    </source>
</evidence>
<protein>
    <submittedName>
        <fullName evidence="2">RES family NAD+ phosphorylase</fullName>
    </submittedName>
</protein>
<gene>
    <name evidence="2" type="ORF">HHL20_05355</name>
</gene>
<evidence type="ECO:0000313" key="3">
    <source>
        <dbReference type="Proteomes" id="UP000552615"/>
    </source>
</evidence>
<dbReference type="AlphaFoldDB" id="A0A7Y0A4Z1"/>
<keyword evidence="3" id="KW-1185">Reference proteome</keyword>
<reference evidence="2 3" key="1">
    <citation type="submission" date="2020-04" db="EMBL/GenBank/DDBJ databases">
        <title>Chryseobacterium sp. RJ-7-14 sp. nov., isolated from Jeju soil.</title>
        <authorList>
            <person name="Dahal R.H."/>
            <person name="Chaudhary D.K."/>
        </authorList>
    </citation>
    <scope>NUCLEOTIDE SEQUENCE [LARGE SCALE GENOMIC DNA]</scope>
    <source>
        <strain evidence="2 3">RJ-7-14</strain>
    </source>
</reference>
<name>A0A7Y0A4Z1_9FLAO</name>
<dbReference type="RefSeq" id="WP_169230137.1">
    <property type="nucleotide sequence ID" value="NZ_JABBGF010000001.1"/>
</dbReference>
<comment type="caution">
    <text evidence="2">The sequence shown here is derived from an EMBL/GenBank/DDBJ whole genome shotgun (WGS) entry which is preliminary data.</text>
</comment>
<dbReference type="EMBL" id="JABBGF010000001">
    <property type="protein sequence ID" value="NML56764.1"/>
    <property type="molecule type" value="Genomic_DNA"/>
</dbReference>
<dbReference type="Proteomes" id="UP000552615">
    <property type="component" value="Unassembled WGS sequence"/>
</dbReference>
<accession>A0A7Y0A4Z1</accession>
<feature type="domain" description="RES" evidence="1">
    <location>
        <begin position="218"/>
        <end position="387"/>
    </location>
</feature>
<dbReference type="SMART" id="SM00953">
    <property type="entry name" value="RES"/>
    <property type="match status" value="1"/>
</dbReference>